<protein>
    <submittedName>
        <fullName evidence="3">Uncharacterized protein LOC119631527</fullName>
    </submittedName>
</protein>
<evidence type="ECO:0000256" key="1">
    <source>
        <dbReference type="SAM" id="MobiDB-lite"/>
    </source>
</evidence>
<dbReference type="GeneID" id="119631527"/>
<feature type="compositionally biased region" description="Basic residues" evidence="1">
    <location>
        <begin position="1409"/>
        <end position="1418"/>
    </location>
</feature>
<dbReference type="RefSeq" id="XP_037879754.1">
    <property type="nucleotide sequence ID" value="XM_038023826.1"/>
</dbReference>
<feature type="region of interest" description="Disordered" evidence="1">
    <location>
        <begin position="1165"/>
        <end position="1222"/>
    </location>
</feature>
<feature type="region of interest" description="Disordered" evidence="1">
    <location>
        <begin position="767"/>
        <end position="788"/>
    </location>
</feature>
<accession>A0A8U0W3K4</accession>
<feature type="compositionally biased region" description="Basic residues" evidence="1">
    <location>
        <begin position="1166"/>
        <end position="1175"/>
    </location>
</feature>
<dbReference type="PANTHER" id="PTHR40552">
    <property type="entry name" value="AT05186P-RELATED"/>
    <property type="match status" value="1"/>
</dbReference>
<evidence type="ECO:0000313" key="3">
    <source>
        <dbReference type="RefSeq" id="XP_037879754.1"/>
    </source>
</evidence>
<organism evidence="2 3">
    <name type="scientific">Glossina fuscipes</name>
    <dbReference type="NCBI Taxonomy" id="7396"/>
    <lineage>
        <taxon>Eukaryota</taxon>
        <taxon>Metazoa</taxon>
        <taxon>Ecdysozoa</taxon>
        <taxon>Arthropoda</taxon>
        <taxon>Hexapoda</taxon>
        <taxon>Insecta</taxon>
        <taxon>Pterygota</taxon>
        <taxon>Neoptera</taxon>
        <taxon>Endopterygota</taxon>
        <taxon>Diptera</taxon>
        <taxon>Brachycera</taxon>
        <taxon>Muscomorpha</taxon>
        <taxon>Hippoboscoidea</taxon>
        <taxon>Glossinidae</taxon>
        <taxon>Glossina</taxon>
    </lineage>
</organism>
<feature type="compositionally biased region" description="Acidic residues" evidence="1">
    <location>
        <begin position="1186"/>
        <end position="1212"/>
    </location>
</feature>
<reference evidence="3" key="1">
    <citation type="submission" date="2025-08" db="UniProtKB">
        <authorList>
            <consortium name="RefSeq"/>
        </authorList>
    </citation>
    <scope>IDENTIFICATION</scope>
    <source>
        <tissue evidence="3">Whole body pupa</tissue>
    </source>
</reference>
<gene>
    <name evidence="3" type="primary">LOC119631527</name>
</gene>
<name>A0A8U0W3K4_9MUSC</name>
<dbReference type="KEGG" id="gfs:119631527"/>
<dbReference type="Gene3D" id="3.90.70.120">
    <property type="match status" value="2"/>
</dbReference>
<feature type="compositionally biased region" description="Basic residues" evidence="1">
    <location>
        <begin position="774"/>
        <end position="788"/>
    </location>
</feature>
<feature type="compositionally biased region" description="Basic and acidic residues" evidence="1">
    <location>
        <begin position="155"/>
        <end position="172"/>
    </location>
</feature>
<dbReference type="Proteomes" id="UP000092443">
    <property type="component" value="Unplaced"/>
</dbReference>
<dbReference type="PANTHER" id="PTHR40552:SF6">
    <property type="entry name" value="FI09606P-RELATED"/>
    <property type="match status" value="1"/>
</dbReference>
<evidence type="ECO:0000313" key="2">
    <source>
        <dbReference type="Proteomes" id="UP000092443"/>
    </source>
</evidence>
<feature type="region of interest" description="Disordered" evidence="1">
    <location>
        <begin position="142"/>
        <end position="175"/>
    </location>
</feature>
<sequence>MYKKFVPLNSVQSPSRNPYEVRTYLGEPIRPTTPEWKTDTCGYDRDCNLPPNSTIAKVLTLEDEIKRIHRRARENRFSAYKRKCELESSFVECVLPQLTPAERRRHAVAREKYLKVKSDMNEYVHDLYDMYSDHPSLVKLESPVGSEQEEEEGGDGEKGQEEGDDEKKEQKPIKPLLATPECSMDLIFIPPQKMLELKRPKSGIYINETEPPNALPSDEIPYSTYNPRVLQEQFDAQNLKRIDLIDGPQADLWTWNLGIQEKEEVLDKTFIDAAIAKFDCSNAELVVFKIPTDLDKTFSAGIVFGNKAIKSAESPLKPEFYYRPKEMACLYVAFVEAFRLNADFWNAETMDLIIDMGEKLVEKSKKMFYKSADLPFDIIPEITERDALISLKIHFTGPLKSQPNIYKALSLYFSKYNAGILCSKKLYLLIWKRCKNFYYIYDPNGRTENCERDFENGKCALMSTHFIEHLVHLIVNISQTNMDDEFSLYGIILENYGKISDPLPATPFKKLTRKQWATINEAYALIPSCNYGLTQPNIMPEPNPSMLIAVMALLYNYIERPNTWDTNSVDQIIRIGTAYYKSLRRSMKMKEKDHVNILDVPDKYVLGQYKASMKKKPFFYTGTVTDYCKKFVDSLLACGLKELFSSEWEAALIQIDSSVVAVWRDKELYYLFDPFKRGRSGQVIDPDDYKTDGAACLQMHANFDSLLWLLCQNALKMRRGGKFFIHAVKVGCIKPILDGKYRKMRYTGLKLMPDVINRDAGGEDINAAGGDKAGKKKKDQKKGKKGKDKKVQKVCSIVTVPDNDRLPGFENIDIVDGVLEDFLCELLRNLPEEDYARPRLYKSANRVLLRSDKEYLESLKYMVTHDQDFDNYNAAFPTQRDQDTPILTLEDELAIPSNFQNLPDGTWIIFGNQTLPRVDDEQTKLKGLLSALVTAALVAKYKISTWTSELVDYSMQAVDSFSEEFQVYQYALGAFLSKKLPRVTIGQRTYDIRVHKTIKSNIQKSLRQVLLESLINYNRMVVICQRFCCLIVKRYNFLYMFVGFPVNAVGYRKNNAGPACLLRFVELDSLIRRIEYGCNPQGCDITHYVVVTLKVIDSTPEPFGRYRAWPSDQQESLYKTELDYYKKAEMGKLAKMQFLDSELSKENARIKEFLDAKAEYREDRKAKRKAVRKDKAKPVPPPTDESQLDEETREEGGQDEEGQEETAAEEDPCDIKPKHKFGTKIPKSKDEFVRPRPVVYGYRLREKDYLYKIQGSKALSNRSECLLDKIKPCFFASTMAILYTILRPLNEWTSQRIDQLIDSATILTETLEDMSTTYERALKNVSVDEYTFNVMIRVFEPMGMGINLRKQLERATTLRKYLMLHTANCTYAIFRDEYYHLFDPYPSMETTSQDTEKGEEGTTDASKQKMPKLPKGTKKYGERNTASWLLFADIQSMLQYMDKRSCSPTWKEDYEYTFHVMDIISYKKSPQNTHVLTLLTSMAPCQTNDVEENARCAHNESIAWLEHCLPVWSRLNRRNAAGRYRSMGISKFKKYDIEIEARLWSLWGTLHPSAPVFELSNRGKQFLACSVVALCAARLYRLIDWSPQLLDSIVINGNRYHQQSLGEIKCEDYNFSIEDLNLECWLDNLRFVVHIEHVVYGKLYTRPYYNRMNLAEGLMYFFTYFQFGILQCLNKCLAIGYIPGHDGGYFMFDCQSRDHPIFPKGQGASYVLRTKHLQVLLYCIVVTLNVPYYNVLFTIHKVEMLAEGASVDEDKTKEGTAEPTEEI</sequence>
<proteinExistence type="predicted"/>
<feature type="region of interest" description="Disordered" evidence="1">
    <location>
        <begin position="1389"/>
        <end position="1419"/>
    </location>
</feature>
<keyword evidence="2" id="KW-1185">Reference proteome</keyword>